<name>A0ABD2WMY8_9HYME</name>
<reference evidence="2 3" key="1">
    <citation type="journal article" date="2024" name="bioRxiv">
        <title>A reference genome for Trichogramma kaykai: A tiny desert-dwelling parasitoid wasp with competing sex-ratio distorters.</title>
        <authorList>
            <person name="Culotta J."/>
            <person name="Lindsey A.R."/>
        </authorList>
    </citation>
    <scope>NUCLEOTIDE SEQUENCE [LARGE SCALE GENOMIC DNA]</scope>
    <source>
        <strain evidence="2 3">KSX58</strain>
    </source>
</reference>
<dbReference type="AlphaFoldDB" id="A0ABD2WMY8"/>
<keyword evidence="3" id="KW-1185">Reference proteome</keyword>
<sequence>MDFKHANLVLLRMQLNTDQQTVPPNVCIGLDHDHGTTIPISQGSSSNYPPRSLMHYNINVPLEQSAITEVIDRTGAPPSYEEVIDPNAPPPSYESLFGRVREAHKTRKGIFDFLRNILCLIFGSIGYSIIWGITVVIPICMMVIGGIFIYDCPQGEYIPVYLLVGGGLGVLKQMLLLFSRIRQCRQEERIRQTSTETLIDCFMLGWLIIGSMWVYKEYKPNFDPSISKLYCNKTLYLFAFWVITSTYILLAITIFCICSISLASVIFQ</sequence>
<evidence type="ECO:0000256" key="1">
    <source>
        <dbReference type="SAM" id="Phobius"/>
    </source>
</evidence>
<protein>
    <submittedName>
        <fullName evidence="2">Uncharacterized protein</fullName>
    </submittedName>
</protein>
<accession>A0ABD2WMY8</accession>
<feature type="transmembrane region" description="Helical" evidence="1">
    <location>
        <begin position="117"/>
        <end position="150"/>
    </location>
</feature>
<dbReference type="PANTHER" id="PTHR33444">
    <property type="entry name" value="SI:DKEY-19B23.12-RELATED"/>
    <property type="match status" value="1"/>
</dbReference>
<evidence type="ECO:0000313" key="3">
    <source>
        <dbReference type="Proteomes" id="UP001627154"/>
    </source>
</evidence>
<feature type="transmembrane region" description="Helical" evidence="1">
    <location>
        <begin position="198"/>
        <end position="215"/>
    </location>
</feature>
<feature type="transmembrane region" description="Helical" evidence="1">
    <location>
        <begin position="235"/>
        <end position="267"/>
    </location>
</feature>
<dbReference type="Proteomes" id="UP001627154">
    <property type="component" value="Unassembled WGS sequence"/>
</dbReference>
<keyword evidence="1" id="KW-1133">Transmembrane helix</keyword>
<gene>
    <name evidence="2" type="ORF">TKK_011264</name>
</gene>
<dbReference type="PANTHER" id="PTHR33444:SF2">
    <property type="entry name" value="MARVEL DOMAIN-CONTAINING PROTEIN"/>
    <property type="match status" value="1"/>
</dbReference>
<comment type="caution">
    <text evidence="2">The sequence shown here is derived from an EMBL/GenBank/DDBJ whole genome shotgun (WGS) entry which is preliminary data.</text>
</comment>
<feature type="transmembrane region" description="Helical" evidence="1">
    <location>
        <begin position="156"/>
        <end position="178"/>
    </location>
</feature>
<dbReference type="InterPro" id="IPR040350">
    <property type="entry name" value="TMEM272"/>
</dbReference>
<organism evidence="2 3">
    <name type="scientific">Trichogramma kaykai</name>
    <dbReference type="NCBI Taxonomy" id="54128"/>
    <lineage>
        <taxon>Eukaryota</taxon>
        <taxon>Metazoa</taxon>
        <taxon>Ecdysozoa</taxon>
        <taxon>Arthropoda</taxon>
        <taxon>Hexapoda</taxon>
        <taxon>Insecta</taxon>
        <taxon>Pterygota</taxon>
        <taxon>Neoptera</taxon>
        <taxon>Endopterygota</taxon>
        <taxon>Hymenoptera</taxon>
        <taxon>Apocrita</taxon>
        <taxon>Proctotrupomorpha</taxon>
        <taxon>Chalcidoidea</taxon>
        <taxon>Trichogrammatidae</taxon>
        <taxon>Trichogramma</taxon>
    </lineage>
</organism>
<dbReference type="EMBL" id="JBJJXI010000092">
    <property type="protein sequence ID" value="KAL3394232.1"/>
    <property type="molecule type" value="Genomic_DNA"/>
</dbReference>
<evidence type="ECO:0000313" key="2">
    <source>
        <dbReference type="EMBL" id="KAL3394232.1"/>
    </source>
</evidence>
<keyword evidence="1" id="KW-0812">Transmembrane</keyword>
<keyword evidence="1" id="KW-0472">Membrane</keyword>
<proteinExistence type="predicted"/>